<evidence type="ECO:0000313" key="6">
    <source>
        <dbReference type="EMBL" id="PWJ21582.1"/>
    </source>
</evidence>
<reference evidence="6 7" key="1">
    <citation type="submission" date="2018-05" db="EMBL/GenBank/DDBJ databases">
        <title>The Hungate 1000. A catalogue of reference genomes from the rumen microbiome.</title>
        <authorList>
            <person name="Kelly W."/>
        </authorList>
    </citation>
    <scope>NUCLEOTIDE SEQUENCE [LARGE SCALE GENOMIC DNA]</scope>
    <source>
        <strain evidence="6 7">NLAE-zl-C242</strain>
    </source>
</reference>
<evidence type="ECO:0000256" key="3">
    <source>
        <dbReference type="ARBA" id="ARBA00023125"/>
    </source>
</evidence>
<dbReference type="RefSeq" id="WP_109733620.1">
    <property type="nucleotide sequence ID" value="NZ_BAAACK010000002.1"/>
</dbReference>
<dbReference type="SUPFAM" id="SSF53850">
    <property type="entry name" value="Periplasmic binding protein-like II"/>
    <property type="match status" value="1"/>
</dbReference>
<dbReference type="SUPFAM" id="SSF46785">
    <property type="entry name" value="Winged helix' DNA-binding domain"/>
    <property type="match status" value="1"/>
</dbReference>
<protein>
    <submittedName>
        <fullName evidence="6">DNA-binding transcriptional LysR family regulator</fullName>
    </submittedName>
</protein>
<dbReference type="InterPro" id="IPR036390">
    <property type="entry name" value="WH_DNA-bd_sf"/>
</dbReference>
<feature type="domain" description="HTH lysR-type" evidence="5">
    <location>
        <begin position="1"/>
        <end position="58"/>
    </location>
</feature>
<evidence type="ECO:0000259" key="5">
    <source>
        <dbReference type="PROSITE" id="PS50931"/>
    </source>
</evidence>
<dbReference type="Pfam" id="PF03466">
    <property type="entry name" value="LysR_substrate"/>
    <property type="match status" value="1"/>
</dbReference>
<evidence type="ECO:0000256" key="4">
    <source>
        <dbReference type="ARBA" id="ARBA00023163"/>
    </source>
</evidence>
<dbReference type="Gene3D" id="1.10.10.10">
    <property type="entry name" value="Winged helix-like DNA-binding domain superfamily/Winged helix DNA-binding domain"/>
    <property type="match status" value="1"/>
</dbReference>
<keyword evidence="2" id="KW-0805">Transcription regulation</keyword>
<dbReference type="PANTHER" id="PTHR30346:SF28">
    <property type="entry name" value="HTH-TYPE TRANSCRIPTIONAL REGULATOR CYNR"/>
    <property type="match status" value="1"/>
</dbReference>
<comment type="similarity">
    <text evidence="1">Belongs to the LysR transcriptional regulatory family.</text>
</comment>
<evidence type="ECO:0000313" key="7">
    <source>
        <dbReference type="Proteomes" id="UP000245845"/>
    </source>
</evidence>
<dbReference type="PANTHER" id="PTHR30346">
    <property type="entry name" value="TRANSCRIPTIONAL DUAL REGULATOR HCAR-RELATED"/>
    <property type="match status" value="1"/>
</dbReference>
<keyword evidence="7" id="KW-1185">Reference proteome</keyword>
<dbReference type="GO" id="GO:0003700">
    <property type="term" value="F:DNA-binding transcription factor activity"/>
    <property type="evidence" value="ECO:0007669"/>
    <property type="project" value="InterPro"/>
</dbReference>
<dbReference type="GO" id="GO:0032993">
    <property type="term" value="C:protein-DNA complex"/>
    <property type="evidence" value="ECO:0007669"/>
    <property type="project" value="TreeGrafter"/>
</dbReference>
<evidence type="ECO:0000256" key="2">
    <source>
        <dbReference type="ARBA" id="ARBA00023015"/>
    </source>
</evidence>
<dbReference type="AlphaFoldDB" id="A0A2Y9CAR5"/>
<sequence length="292" mass="33744">MDISYILEFVVLADTKSFSATAYQMHISQAALSRHIQTMEHEAGHPLFIRSTRNVELSDYGRIYLPFARQISECVNNAEAAKKIYEEQSNIKTMIGISRYPDLYLTTELISGFRRNYPNIPIQIIETSLKELREEFEAGRLHIISTSYAKWEKPQHKFIPAGESSLVAVMPKSHPLAELERIPIRQLADVPLLVPEQISFTYQYLLYTFHQENMNPNIVYQGNTSGAWHLLKEGMGIFIQDIAIAKSQIDENLVIRRLMPDISYTFGLEHQDNLTPNERIYVKYIEKELAKF</sequence>
<dbReference type="OrthoDB" id="63123at2"/>
<evidence type="ECO:0000256" key="1">
    <source>
        <dbReference type="ARBA" id="ARBA00009437"/>
    </source>
</evidence>
<keyword evidence="4" id="KW-0804">Transcription</keyword>
<dbReference type="InterPro" id="IPR036388">
    <property type="entry name" value="WH-like_DNA-bd_sf"/>
</dbReference>
<accession>A0A2Y9CAR5</accession>
<comment type="caution">
    <text evidence="6">The sequence shown here is derived from an EMBL/GenBank/DDBJ whole genome shotgun (WGS) entry which is preliminary data.</text>
</comment>
<gene>
    <name evidence="6" type="ORF">A8806_11972</name>
</gene>
<keyword evidence="3 6" id="KW-0238">DNA-binding</keyword>
<name>A0A2Y9CAR5_9FIRM</name>
<dbReference type="PROSITE" id="PS50931">
    <property type="entry name" value="HTH_LYSR"/>
    <property type="match status" value="1"/>
</dbReference>
<dbReference type="EMBL" id="QGDL01000019">
    <property type="protein sequence ID" value="PWJ21582.1"/>
    <property type="molecule type" value="Genomic_DNA"/>
</dbReference>
<proteinExistence type="inferred from homology"/>
<dbReference type="InterPro" id="IPR000847">
    <property type="entry name" value="LysR_HTH_N"/>
</dbReference>
<dbReference type="InterPro" id="IPR005119">
    <property type="entry name" value="LysR_subst-bd"/>
</dbReference>
<dbReference type="Gene3D" id="3.40.190.290">
    <property type="match status" value="1"/>
</dbReference>
<dbReference type="Pfam" id="PF00126">
    <property type="entry name" value="HTH_1"/>
    <property type="match status" value="1"/>
</dbReference>
<dbReference type="CDD" id="cd05466">
    <property type="entry name" value="PBP2_LTTR_substrate"/>
    <property type="match status" value="1"/>
</dbReference>
<organism evidence="6 7">
    <name type="scientific">Faecalicatena orotica</name>
    <dbReference type="NCBI Taxonomy" id="1544"/>
    <lineage>
        <taxon>Bacteria</taxon>
        <taxon>Bacillati</taxon>
        <taxon>Bacillota</taxon>
        <taxon>Clostridia</taxon>
        <taxon>Lachnospirales</taxon>
        <taxon>Lachnospiraceae</taxon>
        <taxon>Faecalicatena</taxon>
    </lineage>
</organism>
<dbReference type="PRINTS" id="PR00039">
    <property type="entry name" value="HTHLYSR"/>
</dbReference>
<dbReference type="GO" id="GO:0003677">
    <property type="term" value="F:DNA binding"/>
    <property type="evidence" value="ECO:0007669"/>
    <property type="project" value="UniProtKB-KW"/>
</dbReference>
<dbReference type="Proteomes" id="UP000245845">
    <property type="component" value="Unassembled WGS sequence"/>
</dbReference>